<dbReference type="GO" id="GO:0046872">
    <property type="term" value="F:metal ion binding"/>
    <property type="evidence" value="ECO:0007669"/>
    <property type="project" value="UniProtKB-KW"/>
</dbReference>
<evidence type="ECO:0000313" key="16">
    <source>
        <dbReference type="Proteomes" id="UP000637423"/>
    </source>
</evidence>
<dbReference type="Pfam" id="PF01223">
    <property type="entry name" value="Endonuclease_NS"/>
    <property type="match status" value="1"/>
</dbReference>
<evidence type="ECO:0000256" key="10">
    <source>
        <dbReference type="RuleBase" id="RU366055"/>
    </source>
</evidence>
<feature type="chain" id="PRO_5037941379" description="Endonuclease" evidence="12">
    <location>
        <begin position="23"/>
        <end position="299"/>
    </location>
</feature>
<dbReference type="GO" id="GO:0016787">
    <property type="term" value="F:hydrolase activity"/>
    <property type="evidence" value="ECO:0007669"/>
    <property type="project" value="UniProtKB-KW"/>
</dbReference>
<dbReference type="SUPFAM" id="SSF54060">
    <property type="entry name" value="His-Me finger endonucleases"/>
    <property type="match status" value="1"/>
</dbReference>
<evidence type="ECO:0000256" key="11">
    <source>
        <dbReference type="SAM" id="MobiDB-lite"/>
    </source>
</evidence>
<evidence type="ECO:0000313" key="15">
    <source>
        <dbReference type="EMBL" id="GGC59045.1"/>
    </source>
</evidence>
<dbReference type="InterPro" id="IPR040255">
    <property type="entry name" value="Non-specific_endonuclease"/>
</dbReference>
<dbReference type="GO" id="GO:0003676">
    <property type="term" value="F:nucleic acid binding"/>
    <property type="evidence" value="ECO:0007669"/>
    <property type="project" value="InterPro"/>
</dbReference>
<dbReference type="InterPro" id="IPR018524">
    <property type="entry name" value="DNA/RNA_endonuclease_AS"/>
</dbReference>
<evidence type="ECO:0000256" key="5">
    <source>
        <dbReference type="ARBA" id="ARBA00022759"/>
    </source>
</evidence>
<feature type="active site" description="Proton acceptor" evidence="8">
    <location>
        <position position="115"/>
    </location>
</feature>
<evidence type="ECO:0000259" key="13">
    <source>
        <dbReference type="SMART" id="SM00477"/>
    </source>
</evidence>
<feature type="domain" description="ENPP1-3/EXOG-like endonuclease/phosphodiesterase" evidence="13">
    <location>
        <begin position="51"/>
        <end position="239"/>
    </location>
</feature>
<feature type="binding site" evidence="9">
    <location>
        <position position="145"/>
    </location>
    <ligand>
        <name>Mg(2+)</name>
        <dbReference type="ChEBI" id="CHEBI:18420"/>
        <note>catalytic</note>
    </ligand>
</feature>
<dbReference type="InterPro" id="IPR044929">
    <property type="entry name" value="DNA/RNA_non-sp_Endonuclease_sf"/>
</dbReference>
<evidence type="ECO:0000256" key="6">
    <source>
        <dbReference type="ARBA" id="ARBA00022801"/>
    </source>
</evidence>
<evidence type="ECO:0000259" key="14">
    <source>
        <dbReference type="SMART" id="SM00892"/>
    </source>
</evidence>
<comment type="similarity">
    <text evidence="2 10">Belongs to the DNA/RNA non-specific endonuclease family.</text>
</comment>
<dbReference type="Gene3D" id="3.40.570.10">
    <property type="entry name" value="Extracellular Endonuclease, subunit A"/>
    <property type="match status" value="1"/>
</dbReference>
<keyword evidence="3 10" id="KW-0540">Nuclease</keyword>
<gene>
    <name evidence="15" type="ORF">GCM10011396_02420</name>
</gene>
<evidence type="ECO:0000256" key="2">
    <source>
        <dbReference type="ARBA" id="ARBA00010052"/>
    </source>
</evidence>
<keyword evidence="4 9" id="KW-0479">Metal-binding</keyword>
<sequence>MHKLYSLLLFVSIAVPSLHSNANQCPSHFVAGKEPEFLNHALSRNTRELCYEAFAVMHSGLTRTPLWSAEHLQRKNLERAQELSRENNFHPENELPVAQRAELSDYARTGFDRGHLSPNGDMPTRSAQYESFSLANMIPQNPDSNRNIWEGIEASVRRLAKAEGDLYVVTGPAFIGRDLRKIGNVMVPTHVYKVVYSPRQHRAGAYFVANDGTQSYTAISVAQLEKTIGIDVLPGLSRDIKESAMELPKPTPHSEGHTAKKPAPHAHKPAPESAWDKVYTLLAAFAGLIYKVLRHWMKG</sequence>
<dbReference type="AlphaFoldDB" id="A0A916U3V9"/>
<proteinExistence type="inferred from homology"/>
<feature type="compositionally biased region" description="Basic residues" evidence="11">
    <location>
        <begin position="259"/>
        <end position="268"/>
    </location>
</feature>
<dbReference type="Proteomes" id="UP000637423">
    <property type="component" value="Unassembled WGS sequence"/>
</dbReference>
<keyword evidence="5 10" id="KW-0255">Endonuclease</keyword>
<dbReference type="SMART" id="SM00892">
    <property type="entry name" value="Endonuclease_NS"/>
    <property type="match status" value="1"/>
</dbReference>
<protein>
    <recommendedName>
        <fullName evidence="10">Endonuclease</fullName>
        <ecNumber evidence="10">3.1.30.-</ecNumber>
    </recommendedName>
</protein>
<evidence type="ECO:0000256" key="8">
    <source>
        <dbReference type="PIRSR" id="PIRSR640255-1"/>
    </source>
</evidence>
<dbReference type="PANTHER" id="PTHR13966">
    <property type="entry name" value="ENDONUCLEASE RELATED"/>
    <property type="match status" value="1"/>
</dbReference>
<dbReference type="SMART" id="SM00477">
    <property type="entry name" value="NUC"/>
    <property type="match status" value="1"/>
</dbReference>
<name>A0A916U3V9_9BURK</name>
<dbReference type="RefSeq" id="WP_188564174.1">
    <property type="nucleotide sequence ID" value="NZ_BMED01000001.1"/>
</dbReference>
<dbReference type="InterPro" id="IPR044925">
    <property type="entry name" value="His-Me_finger_sf"/>
</dbReference>
<dbReference type="InterPro" id="IPR020821">
    <property type="entry name" value="ENPP1-3/EXOG-like_nuc-like"/>
</dbReference>
<evidence type="ECO:0000256" key="3">
    <source>
        <dbReference type="ARBA" id="ARBA00022722"/>
    </source>
</evidence>
<organism evidence="15 16">
    <name type="scientific">Undibacterium terreum</name>
    <dbReference type="NCBI Taxonomy" id="1224302"/>
    <lineage>
        <taxon>Bacteria</taxon>
        <taxon>Pseudomonadati</taxon>
        <taxon>Pseudomonadota</taxon>
        <taxon>Betaproteobacteria</taxon>
        <taxon>Burkholderiales</taxon>
        <taxon>Oxalobacteraceae</taxon>
        <taxon>Undibacterium</taxon>
    </lineage>
</organism>
<comment type="cofactor">
    <cofactor evidence="1 10">
        <name>Mg(2+)</name>
        <dbReference type="ChEBI" id="CHEBI:18420"/>
    </cofactor>
</comment>
<comment type="caution">
    <text evidence="15">The sequence shown here is derived from an EMBL/GenBank/DDBJ whole genome shotgun (WGS) entry which is preliminary data.</text>
</comment>
<dbReference type="PROSITE" id="PS01070">
    <property type="entry name" value="NUCLEASE_NON_SPEC"/>
    <property type="match status" value="1"/>
</dbReference>
<dbReference type="InterPro" id="IPR001604">
    <property type="entry name" value="Endo_G_ENPP1-like_dom"/>
</dbReference>
<keyword evidence="16" id="KW-1185">Reference proteome</keyword>
<feature type="domain" description="DNA/RNA non-specific endonuclease/pyrophosphatase/phosphodiesterase" evidence="14">
    <location>
        <begin position="50"/>
        <end position="239"/>
    </location>
</feature>
<reference evidence="15" key="1">
    <citation type="journal article" date="2014" name="Int. J. Syst. Evol. Microbiol.">
        <title>Complete genome sequence of Corynebacterium casei LMG S-19264T (=DSM 44701T), isolated from a smear-ripened cheese.</title>
        <authorList>
            <consortium name="US DOE Joint Genome Institute (JGI-PGF)"/>
            <person name="Walter F."/>
            <person name="Albersmeier A."/>
            <person name="Kalinowski J."/>
            <person name="Ruckert C."/>
        </authorList>
    </citation>
    <scope>NUCLEOTIDE SEQUENCE</scope>
    <source>
        <strain evidence="15">CGMCC 1.10998</strain>
    </source>
</reference>
<accession>A0A916U3V9</accession>
<evidence type="ECO:0000256" key="4">
    <source>
        <dbReference type="ARBA" id="ARBA00022723"/>
    </source>
</evidence>
<keyword evidence="12" id="KW-0732">Signal</keyword>
<evidence type="ECO:0000256" key="12">
    <source>
        <dbReference type="SAM" id="SignalP"/>
    </source>
</evidence>
<evidence type="ECO:0000256" key="7">
    <source>
        <dbReference type="ARBA" id="ARBA00022842"/>
    </source>
</evidence>
<dbReference type="GO" id="GO:0004519">
    <property type="term" value="F:endonuclease activity"/>
    <property type="evidence" value="ECO:0007669"/>
    <property type="project" value="UniProtKB-UniRule"/>
</dbReference>
<dbReference type="EC" id="3.1.30.-" evidence="10"/>
<dbReference type="PANTHER" id="PTHR13966:SF5">
    <property type="entry name" value="ENDONUCLEASE G, MITOCHONDRIAL"/>
    <property type="match status" value="1"/>
</dbReference>
<dbReference type="EMBL" id="BMED01000001">
    <property type="protein sequence ID" value="GGC59045.1"/>
    <property type="molecule type" value="Genomic_DNA"/>
</dbReference>
<keyword evidence="6 10" id="KW-0378">Hydrolase</keyword>
<evidence type="ECO:0000256" key="1">
    <source>
        <dbReference type="ARBA" id="ARBA00001946"/>
    </source>
</evidence>
<evidence type="ECO:0000256" key="9">
    <source>
        <dbReference type="PIRSR" id="PIRSR640255-2"/>
    </source>
</evidence>
<reference evidence="15" key="2">
    <citation type="submission" date="2020-09" db="EMBL/GenBank/DDBJ databases">
        <authorList>
            <person name="Sun Q."/>
            <person name="Zhou Y."/>
        </authorList>
    </citation>
    <scope>NUCLEOTIDE SEQUENCE</scope>
    <source>
        <strain evidence="15">CGMCC 1.10998</strain>
    </source>
</reference>
<feature type="signal peptide" evidence="12">
    <location>
        <begin position="1"/>
        <end position="22"/>
    </location>
</feature>
<feature type="region of interest" description="Disordered" evidence="11">
    <location>
        <begin position="246"/>
        <end position="269"/>
    </location>
</feature>
<keyword evidence="7" id="KW-0460">Magnesium</keyword>